<organism evidence="7 8">
    <name type="scientific">Chloropicon primus</name>
    <dbReference type="NCBI Taxonomy" id="1764295"/>
    <lineage>
        <taxon>Eukaryota</taxon>
        <taxon>Viridiplantae</taxon>
        <taxon>Chlorophyta</taxon>
        <taxon>Chloropicophyceae</taxon>
        <taxon>Chloropicales</taxon>
        <taxon>Chloropicaceae</taxon>
        <taxon>Chloropicon</taxon>
    </lineage>
</organism>
<dbReference type="PROSITE" id="PS51484">
    <property type="entry name" value="G8"/>
    <property type="match status" value="1"/>
</dbReference>
<evidence type="ECO:0000256" key="1">
    <source>
        <dbReference type="ARBA" id="ARBA00004236"/>
    </source>
</evidence>
<feature type="signal peptide" evidence="5">
    <location>
        <begin position="1"/>
        <end position="23"/>
    </location>
</feature>
<evidence type="ECO:0000256" key="3">
    <source>
        <dbReference type="ARBA" id="ARBA00022729"/>
    </source>
</evidence>
<evidence type="ECO:0000313" key="8">
    <source>
        <dbReference type="Proteomes" id="UP000316726"/>
    </source>
</evidence>
<dbReference type="EMBL" id="CP031038">
    <property type="protein sequence ID" value="QDZ21507.1"/>
    <property type="molecule type" value="Genomic_DNA"/>
</dbReference>
<evidence type="ECO:0000256" key="2">
    <source>
        <dbReference type="ARBA" id="ARBA00022475"/>
    </source>
</evidence>
<dbReference type="STRING" id="1764295.A0A5B8MM30"/>
<dbReference type="PANTHER" id="PTHR46769:SF2">
    <property type="entry name" value="FIBROCYSTIN-L ISOFORM 2 PRECURSOR-RELATED"/>
    <property type="match status" value="1"/>
</dbReference>
<reference evidence="7 8" key="1">
    <citation type="submission" date="2018-07" db="EMBL/GenBank/DDBJ databases">
        <title>The complete nuclear genome of the prasinophyte Chloropicon primus (CCMP1205).</title>
        <authorList>
            <person name="Pombert J.-F."/>
            <person name="Otis C."/>
            <person name="Turmel M."/>
            <person name="Lemieux C."/>
        </authorList>
    </citation>
    <scope>NUCLEOTIDE SEQUENCE [LARGE SCALE GENOMIC DNA]</scope>
    <source>
        <strain evidence="7 8">CCMP1205</strain>
    </source>
</reference>
<evidence type="ECO:0000256" key="4">
    <source>
        <dbReference type="ARBA" id="ARBA00023180"/>
    </source>
</evidence>
<name>A0A5B8MM30_9CHLO</name>
<dbReference type="InterPro" id="IPR019316">
    <property type="entry name" value="G8_domain"/>
</dbReference>
<dbReference type="Pfam" id="PF24606">
    <property type="entry name" value="CEMIP_beta-hel"/>
    <property type="match status" value="1"/>
</dbReference>
<dbReference type="GO" id="GO:0005886">
    <property type="term" value="C:plasma membrane"/>
    <property type="evidence" value="ECO:0007669"/>
    <property type="project" value="UniProtKB-SubCell"/>
</dbReference>
<dbReference type="InterPro" id="IPR052387">
    <property type="entry name" value="Fibrocystin"/>
</dbReference>
<keyword evidence="3 5" id="KW-0732">Signal</keyword>
<keyword evidence="4" id="KW-0325">Glycoprotein</keyword>
<keyword evidence="2" id="KW-0472">Membrane</keyword>
<evidence type="ECO:0000256" key="5">
    <source>
        <dbReference type="SAM" id="SignalP"/>
    </source>
</evidence>
<dbReference type="PANTHER" id="PTHR46769">
    <property type="entry name" value="POLYCYSTIC KIDNEY AND HEPATIC DISEASE 1 (AUTOSOMAL RECESSIVE)-LIKE 1"/>
    <property type="match status" value="1"/>
</dbReference>
<comment type="subcellular location">
    <subcellularLocation>
        <location evidence="1">Cell membrane</location>
    </subcellularLocation>
</comment>
<protein>
    <recommendedName>
        <fullName evidence="6">G8 domain-containing protein</fullName>
    </recommendedName>
</protein>
<proteinExistence type="predicted"/>
<keyword evidence="8" id="KW-1185">Reference proteome</keyword>
<feature type="chain" id="PRO_5022746699" description="G8 domain-containing protein" evidence="5">
    <location>
        <begin position="24"/>
        <end position="1583"/>
    </location>
</feature>
<dbReference type="OrthoDB" id="566763at2759"/>
<evidence type="ECO:0000259" key="6">
    <source>
        <dbReference type="PROSITE" id="PS51484"/>
    </source>
</evidence>
<evidence type="ECO:0000313" key="7">
    <source>
        <dbReference type="EMBL" id="QDZ21507.1"/>
    </source>
</evidence>
<dbReference type="Proteomes" id="UP000316726">
    <property type="component" value="Chromosome 5"/>
</dbReference>
<keyword evidence="2" id="KW-1003">Cell membrane</keyword>
<sequence length="1583" mass="169147">MKKYCSLAALVVALLGLIGSAAASSSWQDVLAAQCAPSGLHPRDCDVVIPAGQEVELTGDAEAASVTVRGALRWGAGRPSVLSAGFVVAEGPGGLIEVGTSEVPAPEGSGVYLVDNGRSHGALGKRSFGSFQPGGSFHVHGRRLGRTWMLLSRPAYHGQTSLALDSDASSAGWRVGDRIVVAPTTSYPKFAHDSSAEEFTITRIDGADVSIDRPIHQDRAGFPSRRVQAEVINLSRTVTITGDPFDGNRHGLHCVAHSGGVGVVNYARITRGGQYKVPGKYPLHFHLAGECKSCQFVGNAIEDSSQRGIIVHGSHRTLVSENVLYDVMGSYLYVEDGNEMENKIQYNVAICPIKNGCKIADTDNVQADDHQQSGLWALSVSNDFVGNRLVNHYNGFFTQTSAFPHGRGKAAGRVCTMYAPFGRIQGNVCHSNERFGFYLDNNFPRKLARSVETNGMLSEEDFWHHIDGNPHTFSSCDAFTASGEDNGVSSVVEDQLEIGNSFSGQYALGDVQFLRWHAINNLHGIYWKETKAMASPGVTAHIKDSTFEWISSWDHSEIRRILGSPEAGVAAIAGPGGLGAFIIEGTTFKGHLGTAIAANQHCGLTGTGGLCTPEYLLKDIRWEVNPSTKRIKFGFSDGNSVLPIFTSFDDSLMSYASVASSAQTHLLGLPGCAMTNDPALDEGIGCSLPLRRLQIWSSHGNQGAVLVAPGGQRWPMEFIGPPTNNNRKQAFGAAVAPGHRYVVELANDDAITVEFSDTIFAGEEIALELRFRDNPAANRVCVVSSQHSRAFINSDGPLFDDGSLGACTVHGGDASPPGGSPTIAGCMDASADNFNPDANQDDDSCFYTILGCMDASADNFNPDANQDDDSCTYPPAEGGRIAFTEDFSSSSLGPWYVYVNQYNTAGNWVGWYGNWPAPVHGPQMSMLVNAETGDQALSFWSNYDDPASASLLIETNIYRGFTLSAEEVGSYTASFTARAPETLQCGSTNPNNGASGGTCSAFVKVIHSSTYELLLFESVDTTSASQDGERFSFDFTITSPLVGHIYQIGFMNTATQYAPTGLMYDDIKVEAAGGGDASSPPSGGSPTILGCMDASADNFNPDANQDDDSCFYTVLGCMDASADNFNPDANEDDDSCFYTVLGCMDASADNFNPDANQDDDSCFYTILGCMDASADNFNPDANQDDDSCFYTILGCMDASADNFNPDANQDDDSCFYTILGCMDASADNFNPDANQDDDSCFYTILGCMDASADNFNPDANQDDDSCTYPPAEGGRIAFTEDFSSSSLGPWYVYVNQYNTAGNWVGWYGNWPAPVHGPQMSMLVNAETGDQALSFWSNYDDPASASLLIETNIYRGFTLSAEEVGSYTASFTARAPETLQCGSTNPNNGASGGTCSAFVKVIHSSTYELLLFESVDTTSASQDGERFSFDFTITSPLVGHIYQIGFMNTATQYAPTGLMYDDIKVEAAGGGDASSPPPPAEEQDYPPTTADMKCDGTTAQERDVASACDDRLFATSPNPFTGEGYYTIDMRCLTGSLVGCVGASGCRLCHTEPDGYAGHSSYAKCPSCVCEKFGMDREACLPTA</sequence>
<dbReference type="SUPFAM" id="SSF51126">
    <property type="entry name" value="Pectin lyase-like"/>
    <property type="match status" value="1"/>
</dbReference>
<dbReference type="InterPro" id="IPR055401">
    <property type="entry name" value="CEMIP_beta-hel_dom"/>
</dbReference>
<accession>A0A5B8MM30</accession>
<feature type="domain" description="G8" evidence="6">
    <location>
        <begin position="25"/>
        <end position="153"/>
    </location>
</feature>
<gene>
    <name evidence="7" type="ORF">A3770_05p40250</name>
</gene>
<dbReference type="InterPro" id="IPR011050">
    <property type="entry name" value="Pectin_lyase_fold/virulence"/>
</dbReference>